<dbReference type="EMBL" id="CP011853">
    <property type="protein sequence ID" value="ALG86430.1"/>
    <property type="molecule type" value="Genomic_DNA"/>
</dbReference>
<dbReference type="InterPro" id="IPR024983">
    <property type="entry name" value="CHAT_dom"/>
</dbReference>
<dbReference type="AlphaFoldDB" id="A0A0N9MUW6"/>
<accession>A0A0N9MUW6</accession>
<dbReference type="KEGG" id="goq:ACH46_20455"/>
<gene>
    <name evidence="3" type="ORF">ACH46_20455</name>
</gene>
<proteinExistence type="predicted"/>
<feature type="compositionally biased region" description="Basic and acidic residues" evidence="1">
    <location>
        <begin position="51"/>
        <end position="68"/>
    </location>
</feature>
<organism evidence="3 4">
    <name type="scientific">Gordonia phthalatica</name>
    <dbReference type="NCBI Taxonomy" id="1136941"/>
    <lineage>
        <taxon>Bacteria</taxon>
        <taxon>Bacillati</taxon>
        <taxon>Actinomycetota</taxon>
        <taxon>Actinomycetes</taxon>
        <taxon>Mycobacteriales</taxon>
        <taxon>Gordoniaceae</taxon>
        <taxon>Gordonia</taxon>
    </lineage>
</organism>
<dbReference type="Proteomes" id="UP000063789">
    <property type="component" value="Chromosome"/>
</dbReference>
<feature type="compositionally biased region" description="Basic and acidic residues" evidence="1">
    <location>
        <begin position="12"/>
        <end position="38"/>
    </location>
</feature>
<evidence type="ECO:0000313" key="4">
    <source>
        <dbReference type="Proteomes" id="UP000063789"/>
    </source>
</evidence>
<reference evidence="3 4" key="2">
    <citation type="journal article" date="2017" name="Int. J. Syst. Evol. Microbiol.">
        <title>Gordonia phthalatica sp. nov., a di-n-butyl phthalate-degrading bacterium isolated from activated sludge.</title>
        <authorList>
            <person name="Jin D."/>
            <person name="Kong X."/>
            <person name="Jia M."/>
            <person name="Yu X."/>
            <person name="Wang X."/>
            <person name="Zhuang X."/>
            <person name="Deng Y."/>
            <person name="Bai Z."/>
        </authorList>
    </citation>
    <scope>NUCLEOTIDE SEQUENCE [LARGE SCALE GENOMIC DNA]</scope>
    <source>
        <strain evidence="3 4">QH-11</strain>
    </source>
</reference>
<feature type="compositionally biased region" description="Low complexity" evidence="1">
    <location>
        <begin position="41"/>
        <end position="50"/>
    </location>
</feature>
<evidence type="ECO:0000313" key="3">
    <source>
        <dbReference type="EMBL" id="ALG86430.1"/>
    </source>
</evidence>
<name>A0A0N9MUW6_9ACTN</name>
<reference evidence="4" key="1">
    <citation type="submission" date="2015-06" db="EMBL/GenBank/DDBJ databases">
        <title>Complete genome sequence and metabolic analysis of phthalate degradation pathway in Gordonia sp. QH-11.</title>
        <authorList>
            <person name="Jin D."/>
            <person name="Kong X."/>
            <person name="Bai Z."/>
        </authorList>
    </citation>
    <scope>NUCLEOTIDE SEQUENCE [LARGE SCALE GENOMIC DNA]</scope>
    <source>
        <strain evidence="4">QH-11</strain>
    </source>
</reference>
<protein>
    <recommendedName>
        <fullName evidence="2">CHAT domain-containing protein</fullName>
    </recommendedName>
</protein>
<feature type="region of interest" description="Disordered" evidence="1">
    <location>
        <begin position="1"/>
        <end position="120"/>
    </location>
</feature>
<feature type="compositionally biased region" description="Basic and acidic residues" evidence="1">
    <location>
        <begin position="97"/>
        <end position="120"/>
    </location>
</feature>
<dbReference type="Pfam" id="PF12770">
    <property type="entry name" value="CHAT"/>
    <property type="match status" value="1"/>
</dbReference>
<keyword evidence="4" id="KW-1185">Reference proteome</keyword>
<dbReference type="RefSeq" id="WP_062394695.1">
    <property type="nucleotide sequence ID" value="NZ_CP011853.1"/>
</dbReference>
<dbReference type="STRING" id="1136941.ACH46_20455"/>
<dbReference type="PATRIC" id="fig|1136941.3.peg.4191"/>
<sequence>MSANQYRAQLQRKREQRLTAEKKAGEYRAKESTKRAEAGKAQSAATTTRSESTRRSKLREAERKEKDTASAGKEANRWQQKAAGYAKEESTIQGRLTRAEKSEADELERRRRTEQQQAERRVMAERADFESRIVGAEQALRAVMRQLPDPKPEKLRVLMLGASSEGDLRIGREQKRISAAVRAALHRDQIALEARPAATAADLLDGITGFRPHILHFSGHSDHDLIVLEDEVDAHHEGAVVSAQAFARAIQATDDPPVLVVLNSCNSASQIDELVCQGIPFAIGMADSIDDGDAIVYAAALYSAIANGQSIKSSHLSGQAALALAGLEGADLPILASVSDVDPGAAVLVSPTA</sequence>
<evidence type="ECO:0000256" key="1">
    <source>
        <dbReference type="SAM" id="MobiDB-lite"/>
    </source>
</evidence>
<feature type="domain" description="CHAT" evidence="2">
    <location>
        <begin position="144"/>
        <end position="312"/>
    </location>
</feature>
<dbReference type="OrthoDB" id="8253226at2"/>
<evidence type="ECO:0000259" key="2">
    <source>
        <dbReference type="Pfam" id="PF12770"/>
    </source>
</evidence>